<protein>
    <submittedName>
        <fullName evidence="2">Uncharacterized protein</fullName>
    </submittedName>
</protein>
<name>A0A1V9FPB6_9BACT</name>
<evidence type="ECO:0000313" key="2">
    <source>
        <dbReference type="EMBL" id="OQP60199.1"/>
    </source>
</evidence>
<evidence type="ECO:0000256" key="1">
    <source>
        <dbReference type="SAM" id="Phobius"/>
    </source>
</evidence>
<keyword evidence="1" id="KW-0472">Membrane</keyword>
<keyword evidence="1" id="KW-1133">Transmembrane helix</keyword>
<organism evidence="2 3">
    <name type="scientific">Niastella vici</name>
    <dbReference type="NCBI Taxonomy" id="1703345"/>
    <lineage>
        <taxon>Bacteria</taxon>
        <taxon>Pseudomonadati</taxon>
        <taxon>Bacteroidota</taxon>
        <taxon>Chitinophagia</taxon>
        <taxon>Chitinophagales</taxon>
        <taxon>Chitinophagaceae</taxon>
        <taxon>Niastella</taxon>
    </lineage>
</organism>
<dbReference type="EMBL" id="LVYD01000065">
    <property type="protein sequence ID" value="OQP60199.1"/>
    <property type="molecule type" value="Genomic_DNA"/>
</dbReference>
<sequence>MAKSKSSTRKPAIYSKVKDPVKPKWMRVIRFIMLILLTIFILMAIAGIMIKYYRDISKH</sequence>
<dbReference type="Proteomes" id="UP000192796">
    <property type="component" value="Unassembled WGS sequence"/>
</dbReference>
<dbReference type="AlphaFoldDB" id="A0A1V9FPB6"/>
<comment type="caution">
    <text evidence="2">The sequence shown here is derived from an EMBL/GenBank/DDBJ whole genome shotgun (WGS) entry which is preliminary data.</text>
</comment>
<evidence type="ECO:0000313" key="3">
    <source>
        <dbReference type="Proteomes" id="UP000192796"/>
    </source>
</evidence>
<proteinExistence type="predicted"/>
<feature type="transmembrane region" description="Helical" evidence="1">
    <location>
        <begin position="31"/>
        <end position="53"/>
    </location>
</feature>
<keyword evidence="3" id="KW-1185">Reference proteome</keyword>
<gene>
    <name evidence="2" type="ORF">A3860_34545</name>
</gene>
<reference evidence="2 3" key="1">
    <citation type="submission" date="2016-03" db="EMBL/GenBank/DDBJ databases">
        <title>Niastella vici sp. nov., isolated from farmland soil.</title>
        <authorList>
            <person name="Chen L."/>
            <person name="Wang D."/>
            <person name="Yang S."/>
            <person name="Wang G."/>
        </authorList>
    </citation>
    <scope>NUCLEOTIDE SEQUENCE [LARGE SCALE GENOMIC DNA]</scope>
    <source>
        <strain evidence="2 3">DJ57</strain>
    </source>
</reference>
<accession>A0A1V9FPB6</accession>
<dbReference type="STRING" id="1703345.A3860_34545"/>
<keyword evidence="1" id="KW-0812">Transmembrane</keyword>